<name>A0A4C1ZVE1_EUMVA</name>
<evidence type="ECO:0000313" key="2">
    <source>
        <dbReference type="Proteomes" id="UP000299102"/>
    </source>
</evidence>
<gene>
    <name evidence="1" type="ORF">EVAR_67373_1</name>
</gene>
<sequence>MITVVSSPRSALGQPGELRFDKTRRFEIKRSPKASARGSIRVDVESIPSSSISVDYVLDYASDINPALDSHHGSTFYFGSRDSYVNLNFG</sequence>
<reference evidence="1 2" key="1">
    <citation type="journal article" date="2019" name="Commun. Biol.">
        <title>The bagworm genome reveals a unique fibroin gene that provides high tensile strength.</title>
        <authorList>
            <person name="Kono N."/>
            <person name="Nakamura H."/>
            <person name="Ohtoshi R."/>
            <person name="Tomita M."/>
            <person name="Numata K."/>
            <person name="Arakawa K."/>
        </authorList>
    </citation>
    <scope>NUCLEOTIDE SEQUENCE [LARGE SCALE GENOMIC DNA]</scope>
</reference>
<organism evidence="1 2">
    <name type="scientific">Eumeta variegata</name>
    <name type="common">Bagworm moth</name>
    <name type="synonym">Eumeta japonica</name>
    <dbReference type="NCBI Taxonomy" id="151549"/>
    <lineage>
        <taxon>Eukaryota</taxon>
        <taxon>Metazoa</taxon>
        <taxon>Ecdysozoa</taxon>
        <taxon>Arthropoda</taxon>
        <taxon>Hexapoda</taxon>
        <taxon>Insecta</taxon>
        <taxon>Pterygota</taxon>
        <taxon>Neoptera</taxon>
        <taxon>Endopterygota</taxon>
        <taxon>Lepidoptera</taxon>
        <taxon>Glossata</taxon>
        <taxon>Ditrysia</taxon>
        <taxon>Tineoidea</taxon>
        <taxon>Psychidae</taxon>
        <taxon>Oiketicinae</taxon>
        <taxon>Eumeta</taxon>
    </lineage>
</organism>
<keyword evidence="2" id="KW-1185">Reference proteome</keyword>
<protein>
    <submittedName>
        <fullName evidence="1">Uncharacterized protein</fullName>
    </submittedName>
</protein>
<accession>A0A4C1ZVE1</accession>
<proteinExistence type="predicted"/>
<dbReference type="AlphaFoldDB" id="A0A4C1ZVE1"/>
<comment type="caution">
    <text evidence="1">The sequence shown here is derived from an EMBL/GenBank/DDBJ whole genome shotgun (WGS) entry which is preliminary data.</text>
</comment>
<evidence type="ECO:0000313" key="1">
    <source>
        <dbReference type="EMBL" id="GBP90625.1"/>
    </source>
</evidence>
<dbReference type="EMBL" id="BGZK01002098">
    <property type="protein sequence ID" value="GBP90625.1"/>
    <property type="molecule type" value="Genomic_DNA"/>
</dbReference>
<dbReference type="Proteomes" id="UP000299102">
    <property type="component" value="Unassembled WGS sequence"/>
</dbReference>